<keyword evidence="2" id="KW-1003">Cell membrane</keyword>
<feature type="transmembrane region" description="Helical" evidence="6">
    <location>
        <begin position="297"/>
        <end position="315"/>
    </location>
</feature>
<gene>
    <name evidence="7" type="ORF">A7312_26140</name>
</gene>
<dbReference type="SUPFAM" id="SSF103473">
    <property type="entry name" value="MFS general substrate transporter"/>
    <property type="match status" value="1"/>
</dbReference>
<dbReference type="CDD" id="cd06173">
    <property type="entry name" value="MFS_MefA_like"/>
    <property type="match status" value="1"/>
</dbReference>
<sequence>MELFKMLDRQYRKLFAAGIINGIGDRFCQIALLALIYRLTSSGFSVGIMLGLRVIPFLVLSPAAGVLITRISRRTLMMTTDLFRGLVALGFLSAHSPEDIWIIYGVSTLLACGEAVYAPARKSSIPLLVRPSELLKVNSLEQVMSGLVLVVGAAAGGIISALFGPQAAFILNAASFFAAGLIVRNIAFPPVMKEKINREDSCVKPHKSPSLLDHPNRSRSRMLDCIRASVPLQVVVAFELLVPMLNGIDNVLISVYAVQEFRLGDAGIGLFYAALGAGLVASYAIGRLFSRSLLKGGLVCLLLEGILLMGLSGIYHVWAAVAIYFLISLAGGVGAICLDTLLMQETPLYLQGPLLGMLTAWSQGIIGLSMFGAGVAIEMMEPRMLGLGGGAGFVVISIVISMYYARTRSRKAAGV</sequence>
<dbReference type="Pfam" id="PF07690">
    <property type="entry name" value="MFS_1"/>
    <property type="match status" value="1"/>
</dbReference>
<evidence type="ECO:0000256" key="6">
    <source>
        <dbReference type="SAM" id="Phobius"/>
    </source>
</evidence>
<feature type="transmembrane region" description="Helical" evidence="6">
    <location>
        <begin position="140"/>
        <end position="163"/>
    </location>
</feature>
<dbReference type="PANTHER" id="PTHR23513">
    <property type="entry name" value="INTEGRAL MEMBRANE EFFLUX PROTEIN-RELATED"/>
    <property type="match status" value="1"/>
</dbReference>
<evidence type="ECO:0000256" key="5">
    <source>
        <dbReference type="ARBA" id="ARBA00023136"/>
    </source>
</evidence>
<dbReference type="PRINTS" id="PR01988">
    <property type="entry name" value="EXPORTERBACE"/>
</dbReference>
<keyword evidence="8" id="KW-1185">Reference proteome</keyword>
<evidence type="ECO:0000256" key="2">
    <source>
        <dbReference type="ARBA" id="ARBA00022475"/>
    </source>
</evidence>
<feature type="transmembrane region" description="Helical" evidence="6">
    <location>
        <begin position="321"/>
        <end position="342"/>
    </location>
</feature>
<evidence type="ECO:0000313" key="8">
    <source>
        <dbReference type="Proteomes" id="UP000094974"/>
    </source>
</evidence>
<feature type="transmembrane region" description="Helical" evidence="6">
    <location>
        <begin position="225"/>
        <end position="246"/>
    </location>
</feature>
<comment type="subcellular location">
    <subcellularLocation>
        <location evidence="1">Cell membrane</location>
        <topology evidence="1">Multi-pass membrane protein</topology>
    </subcellularLocation>
</comment>
<feature type="transmembrane region" description="Helical" evidence="6">
    <location>
        <begin position="169"/>
        <end position="188"/>
    </location>
</feature>
<keyword evidence="3 6" id="KW-0812">Transmembrane</keyword>
<dbReference type="EMBL" id="LYND01000121">
    <property type="protein sequence ID" value="ODA09337.1"/>
    <property type="molecule type" value="Genomic_DNA"/>
</dbReference>
<feature type="transmembrane region" description="Helical" evidence="6">
    <location>
        <begin position="100"/>
        <end position="120"/>
    </location>
</feature>
<feature type="transmembrane region" description="Helical" evidence="6">
    <location>
        <begin position="354"/>
        <end position="377"/>
    </location>
</feature>
<dbReference type="InterPro" id="IPR011701">
    <property type="entry name" value="MFS"/>
</dbReference>
<evidence type="ECO:0000313" key="7">
    <source>
        <dbReference type="EMBL" id="ODA09337.1"/>
    </source>
</evidence>
<dbReference type="PANTHER" id="PTHR23513:SF6">
    <property type="entry name" value="MAJOR FACILITATOR SUPERFAMILY ASSOCIATED DOMAIN-CONTAINING PROTEIN"/>
    <property type="match status" value="1"/>
</dbReference>
<dbReference type="InterPro" id="IPR036259">
    <property type="entry name" value="MFS_trans_sf"/>
</dbReference>
<keyword evidence="5 6" id="KW-0472">Membrane</keyword>
<evidence type="ECO:0000256" key="4">
    <source>
        <dbReference type="ARBA" id="ARBA00022989"/>
    </source>
</evidence>
<feature type="transmembrane region" description="Helical" evidence="6">
    <location>
        <begin position="43"/>
        <end position="68"/>
    </location>
</feature>
<dbReference type="Proteomes" id="UP000094974">
    <property type="component" value="Unassembled WGS sequence"/>
</dbReference>
<reference evidence="8" key="1">
    <citation type="submission" date="2016-05" db="EMBL/GenBank/DDBJ databases">
        <title>Whole genome shotgun sequencing of cultured foodborne pathogen.</title>
        <authorList>
            <person name="Zheng J."/>
            <person name="Timme R."/>
            <person name="Allard M."/>
            <person name="Strain E."/>
            <person name="Luo Y."/>
            <person name="Brown E."/>
        </authorList>
    </citation>
    <scope>NUCLEOTIDE SEQUENCE [LARGE SCALE GENOMIC DNA]</scope>
    <source>
        <strain evidence="8">CFSAN034343</strain>
    </source>
</reference>
<keyword evidence="4 6" id="KW-1133">Transmembrane helix</keyword>
<protein>
    <recommendedName>
        <fullName evidence="9">MFS transporter</fullName>
    </recommendedName>
</protein>
<proteinExistence type="predicted"/>
<dbReference type="InterPro" id="IPR022324">
    <property type="entry name" value="Bacilysin_exporter_BacE_put"/>
</dbReference>
<dbReference type="Gene3D" id="1.20.1250.20">
    <property type="entry name" value="MFS general substrate transporter like domains"/>
    <property type="match status" value="1"/>
</dbReference>
<comment type="caution">
    <text evidence="7">The sequence shown here is derived from an EMBL/GenBank/DDBJ whole genome shotgun (WGS) entry which is preliminary data.</text>
</comment>
<evidence type="ECO:0008006" key="9">
    <source>
        <dbReference type="Google" id="ProtNLM"/>
    </source>
</evidence>
<feature type="transmembrane region" description="Helical" evidence="6">
    <location>
        <begin position="14"/>
        <end position="37"/>
    </location>
</feature>
<evidence type="ECO:0000256" key="1">
    <source>
        <dbReference type="ARBA" id="ARBA00004651"/>
    </source>
</evidence>
<organism evidence="7 8">
    <name type="scientific">Paenibacillus polymyxa</name>
    <name type="common">Bacillus polymyxa</name>
    <dbReference type="NCBI Taxonomy" id="1406"/>
    <lineage>
        <taxon>Bacteria</taxon>
        <taxon>Bacillati</taxon>
        <taxon>Bacillota</taxon>
        <taxon>Bacilli</taxon>
        <taxon>Bacillales</taxon>
        <taxon>Paenibacillaceae</taxon>
        <taxon>Paenibacillus</taxon>
    </lineage>
</organism>
<feature type="transmembrane region" description="Helical" evidence="6">
    <location>
        <begin position="383"/>
        <end position="405"/>
    </location>
</feature>
<evidence type="ECO:0000256" key="3">
    <source>
        <dbReference type="ARBA" id="ARBA00022692"/>
    </source>
</evidence>
<accession>A0ABX2ZGB7</accession>
<name>A0ABX2ZGB7_PAEPO</name>
<feature type="transmembrane region" description="Helical" evidence="6">
    <location>
        <begin position="266"/>
        <end position="285"/>
    </location>
</feature>